<feature type="binding site" evidence="5">
    <location>
        <position position="104"/>
    </location>
    <ligand>
        <name>substrate</name>
    </ligand>
</feature>
<comment type="catalytic activity">
    <reaction evidence="5">
        <text>chorismate = 4-hydroxybenzoate + pyruvate</text>
        <dbReference type="Rhea" id="RHEA:16505"/>
        <dbReference type="ChEBI" id="CHEBI:15361"/>
        <dbReference type="ChEBI" id="CHEBI:17879"/>
        <dbReference type="ChEBI" id="CHEBI:29748"/>
        <dbReference type="EC" id="4.1.3.40"/>
    </reaction>
</comment>
<evidence type="ECO:0000313" key="6">
    <source>
        <dbReference type="EMBL" id="SFN68201.1"/>
    </source>
</evidence>
<dbReference type="STRING" id="1266925.GCA_000619905_01859"/>
<comment type="pathway">
    <text evidence="5">Cofactor biosynthesis; ubiquinone biosynthesis.</text>
</comment>
<dbReference type="SUPFAM" id="SSF64288">
    <property type="entry name" value="Chorismate lyase-like"/>
    <property type="match status" value="1"/>
</dbReference>
<name>A0A1I5B0R2_9PROT</name>
<keyword evidence="3 5" id="KW-0456">Lyase</keyword>
<dbReference type="PANTHER" id="PTHR38683:SF1">
    <property type="entry name" value="CHORISMATE PYRUVATE-LYASE"/>
    <property type="match status" value="1"/>
</dbReference>
<protein>
    <recommendedName>
        <fullName evidence="5">Probable chorismate pyruvate-lyase</fullName>
        <shortName evidence="5">CL</shortName>
        <shortName evidence="5">CPL</shortName>
        <ecNumber evidence="5">4.1.3.40</ecNumber>
    </recommendedName>
</protein>
<dbReference type="GO" id="GO:0008813">
    <property type="term" value="F:chorismate lyase activity"/>
    <property type="evidence" value="ECO:0007669"/>
    <property type="project" value="UniProtKB-UniRule"/>
</dbReference>
<dbReference type="HAMAP" id="MF_01632">
    <property type="entry name" value="UbiC"/>
    <property type="match status" value="1"/>
</dbReference>
<evidence type="ECO:0000256" key="2">
    <source>
        <dbReference type="ARBA" id="ARBA00022688"/>
    </source>
</evidence>
<evidence type="ECO:0000256" key="3">
    <source>
        <dbReference type="ARBA" id="ARBA00023239"/>
    </source>
</evidence>
<evidence type="ECO:0000256" key="4">
    <source>
        <dbReference type="ARBA" id="ARBA00023317"/>
    </source>
</evidence>
<dbReference type="InterPro" id="IPR028978">
    <property type="entry name" value="Chorismate_lyase_/UTRA_dom_sf"/>
</dbReference>
<evidence type="ECO:0000256" key="1">
    <source>
        <dbReference type="ARBA" id="ARBA00022490"/>
    </source>
</evidence>
<dbReference type="Gene3D" id="3.40.1410.10">
    <property type="entry name" value="Chorismate lyase-like"/>
    <property type="match status" value="1"/>
</dbReference>
<dbReference type="EC" id="4.1.3.40" evidence="5"/>
<comment type="similarity">
    <text evidence="5">Belongs to the UbiC family.</text>
</comment>
<comment type="caution">
    <text evidence="5">Lacks conserved residue(s) required for the propagation of feature annotation.</text>
</comment>
<gene>
    <name evidence="5" type="primary">ubiC</name>
    <name evidence="6" type="ORF">SAMN05216386_1612</name>
</gene>
<sequence>MAKFSGGSPLGIKVQPHWIMRHNSPFFSFTLMNAVQSLPWHPAPSSVSPHARGWLQNRGSLTQLIQQRCCGEFRVKPVFQSLATACGDELALMNLRRQERALIREVYLYCGDTPVVFAHSVVARKDLRGAWRGLNGLGNRSLGTVLFTNPVIKRTPLRFKRLNSVHPLFNRACRNLKAKPSGLWARRSLFSLHGQSILVTEVFLPSILELG</sequence>
<evidence type="ECO:0000313" key="7">
    <source>
        <dbReference type="Proteomes" id="UP000183107"/>
    </source>
</evidence>
<dbReference type="EMBL" id="FOVJ01000002">
    <property type="protein sequence ID" value="SFN68201.1"/>
    <property type="molecule type" value="Genomic_DNA"/>
</dbReference>
<dbReference type="GO" id="GO:0006744">
    <property type="term" value="P:ubiquinone biosynthetic process"/>
    <property type="evidence" value="ECO:0007669"/>
    <property type="project" value="UniProtKB-UniRule"/>
</dbReference>
<keyword evidence="2 5" id="KW-0831">Ubiquinone biosynthesis</keyword>
<comment type="function">
    <text evidence="5">Removes the pyruvyl group from chorismate, with concomitant aromatization of the ring, to provide 4-hydroxybenzoate (4HB) for the ubiquinone pathway.</text>
</comment>
<dbReference type="AlphaFoldDB" id="A0A1I5B0R2"/>
<keyword evidence="1 5" id="KW-0963">Cytoplasm</keyword>
<keyword evidence="4 5" id="KW-0670">Pyruvate</keyword>
<dbReference type="Pfam" id="PF04345">
    <property type="entry name" value="Chor_lyase"/>
    <property type="match status" value="1"/>
</dbReference>
<comment type="subcellular location">
    <subcellularLocation>
        <location evidence="5">Cytoplasm</location>
    </subcellularLocation>
</comment>
<keyword evidence="7" id="KW-1185">Reference proteome</keyword>
<dbReference type="InterPro" id="IPR007440">
    <property type="entry name" value="Chorismate--pyruvate_lyase"/>
</dbReference>
<dbReference type="PANTHER" id="PTHR38683">
    <property type="entry name" value="CHORISMATE PYRUVATE-LYASE"/>
    <property type="match status" value="1"/>
</dbReference>
<feature type="binding site" evidence="5">
    <location>
        <position position="142"/>
    </location>
    <ligand>
        <name>substrate</name>
    </ligand>
</feature>
<dbReference type="Proteomes" id="UP000183107">
    <property type="component" value="Unassembled WGS sequence"/>
</dbReference>
<evidence type="ECO:0000256" key="5">
    <source>
        <dbReference type="HAMAP-Rule" id="MF_01632"/>
    </source>
</evidence>
<reference evidence="7" key="1">
    <citation type="submission" date="2016-10" db="EMBL/GenBank/DDBJ databases">
        <authorList>
            <person name="Varghese N."/>
        </authorList>
    </citation>
    <scope>NUCLEOTIDE SEQUENCE [LARGE SCALE GENOMIC DNA]</scope>
    <source>
        <strain evidence="7">Nsp8</strain>
    </source>
</reference>
<dbReference type="GO" id="GO:0005829">
    <property type="term" value="C:cytosol"/>
    <property type="evidence" value="ECO:0007669"/>
    <property type="project" value="TreeGrafter"/>
</dbReference>
<dbReference type="GO" id="GO:0042866">
    <property type="term" value="P:pyruvate biosynthetic process"/>
    <property type="evidence" value="ECO:0007669"/>
    <property type="project" value="UniProtKB-UniRule"/>
</dbReference>
<dbReference type="UniPathway" id="UPA00232"/>
<organism evidence="6 7">
    <name type="scientific">Nitrosospira briensis</name>
    <dbReference type="NCBI Taxonomy" id="35799"/>
    <lineage>
        <taxon>Bacteria</taxon>
        <taxon>Pseudomonadati</taxon>
        <taxon>Pseudomonadota</taxon>
        <taxon>Betaproteobacteria</taxon>
        <taxon>Nitrosomonadales</taxon>
        <taxon>Nitrosomonadaceae</taxon>
        <taxon>Nitrosospira</taxon>
    </lineage>
</organism>
<accession>A0A1I5B0R2</accession>
<proteinExistence type="inferred from homology"/>
<feature type="binding site" evidence="5">
    <location>
        <position position="201"/>
    </location>
    <ligand>
        <name>substrate</name>
    </ligand>
</feature>